<dbReference type="RefSeq" id="XP_037885660.1">
    <property type="nucleotide sequence ID" value="XM_038029732.1"/>
</dbReference>
<keyword evidence="5" id="KW-1185">Reference proteome</keyword>
<dbReference type="RefSeq" id="XP_037885659.1">
    <property type="nucleotide sequence ID" value="XM_038029731.1"/>
</dbReference>
<sequence>MSSHRSPVQSKQLKTFLIDASPSGGVQEGIVLHQCLAPYGGYTLENDQRLQRFKQWSDTYEEFPCFTNCYLNNMLNIYNETQGFNDENVIKRFGRSIYKACKEKLIQGNNSCEIAYNGFHCLISHEDDPFILIDNIEDISMEAKQAMKECLHKFNSDEWQYLGDYIRFPVQEPIPCYTRCYVYKMQLYDHRLRKWNIEGMQRLLGVPPEQANIERCLSLSKRRNNNNMCAWIYKEMTCFSLSQ</sequence>
<keyword evidence="3" id="KW-0964">Secreted</keyword>
<dbReference type="PANTHER" id="PTHR11857:SF43">
    <property type="entry name" value="GEO07291P1-RELATED"/>
    <property type="match status" value="1"/>
</dbReference>
<dbReference type="Pfam" id="PF01395">
    <property type="entry name" value="PBP_GOBP"/>
    <property type="match status" value="2"/>
</dbReference>
<keyword evidence="4" id="KW-0732">Signal</keyword>
<dbReference type="PANTHER" id="PTHR11857">
    <property type="entry name" value="ODORANT BINDING PROTEIN-RELATED"/>
    <property type="match status" value="1"/>
</dbReference>
<protein>
    <submittedName>
        <fullName evidence="6 7">Uncharacterized protein LOC119635135 isoform X1</fullName>
    </submittedName>
</protein>
<accession>A0A8U0WLQ2</accession>
<comment type="subcellular location">
    <subcellularLocation>
        <location evidence="1">Secreted</location>
    </subcellularLocation>
</comment>
<evidence type="ECO:0000256" key="2">
    <source>
        <dbReference type="ARBA" id="ARBA00008098"/>
    </source>
</evidence>
<dbReference type="InterPro" id="IPR006170">
    <property type="entry name" value="PBP/GOBP"/>
</dbReference>
<dbReference type="InterPro" id="IPR036728">
    <property type="entry name" value="PBP_GOBP_sf"/>
</dbReference>
<dbReference type="SMART" id="SM00708">
    <property type="entry name" value="PhBP"/>
    <property type="match status" value="2"/>
</dbReference>
<reference evidence="6 7" key="1">
    <citation type="submission" date="2025-04" db="UniProtKB">
        <authorList>
            <consortium name="RefSeq"/>
        </authorList>
    </citation>
    <scope>IDENTIFICATION</scope>
    <source>
        <tissue evidence="6 7">Whole body pupa</tissue>
    </source>
</reference>
<evidence type="ECO:0000256" key="3">
    <source>
        <dbReference type="ARBA" id="ARBA00022525"/>
    </source>
</evidence>
<name>A0A8U0WLQ2_9MUSC</name>
<evidence type="ECO:0000256" key="1">
    <source>
        <dbReference type="ARBA" id="ARBA00004613"/>
    </source>
</evidence>
<dbReference type="GeneID" id="119635135"/>
<evidence type="ECO:0000313" key="6">
    <source>
        <dbReference type="RefSeq" id="XP_037885658.1"/>
    </source>
</evidence>
<dbReference type="Proteomes" id="UP000092443">
    <property type="component" value="Unplaced"/>
</dbReference>
<organism evidence="5 7">
    <name type="scientific">Glossina fuscipes</name>
    <dbReference type="NCBI Taxonomy" id="7396"/>
    <lineage>
        <taxon>Eukaryota</taxon>
        <taxon>Metazoa</taxon>
        <taxon>Ecdysozoa</taxon>
        <taxon>Arthropoda</taxon>
        <taxon>Hexapoda</taxon>
        <taxon>Insecta</taxon>
        <taxon>Pterygota</taxon>
        <taxon>Neoptera</taxon>
        <taxon>Endopterygota</taxon>
        <taxon>Diptera</taxon>
        <taxon>Brachycera</taxon>
        <taxon>Muscomorpha</taxon>
        <taxon>Hippoboscoidea</taxon>
        <taxon>Glossinidae</taxon>
        <taxon>Glossina</taxon>
    </lineage>
</organism>
<dbReference type="GO" id="GO:0007608">
    <property type="term" value="P:sensory perception of smell"/>
    <property type="evidence" value="ECO:0007669"/>
    <property type="project" value="TreeGrafter"/>
</dbReference>
<dbReference type="GO" id="GO:0005549">
    <property type="term" value="F:odorant binding"/>
    <property type="evidence" value="ECO:0007669"/>
    <property type="project" value="InterPro"/>
</dbReference>
<dbReference type="SUPFAM" id="SSF47565">
    <property type="entry name" value="Insect pheromone/odorant-binding proteins"/>
    <property type="match status" value="2"/>
</dbReference>
<evidence type="ECO:0000313" key="5">
    <source>
        <dbReference type="Proteomes" id="UP000092443"/>
    </source>
</evidence>
<dbReference type="RefSeq" id="XP_037885658.1">
    <property type="nucleotide sequence ID" value="XM_038029730.1"/>
</dbReference>
<evidence type="ECO:0000313" key="7">
    <source>
        <dbReference type="RefSeq" id="XP_037885659.1"/>
    </source>
</evidence>
<evidence type="ECO:0000256" key="4">
    <source>
        <dbReference type="ARBA" id="ARBA00022729"/>
    </source>
</evidence>
<evidence type="ECO:0000313" key="8">
    <source>
        <dbReference type="RefSeq" id="XP_037885660.1"/>
    </source>
</evidence>
<dbReference type="CDD" id="cd23992">
    <property type="entry name" value="PBP_GOBP"/>
    <property type="match status" value="2"/>
</dbReference>
<dbReference type="Gene3D" id="1.10.238.20">
    <property type="entry name" value="Pheromone/general odorant binding protein domain"/>
    <property type="match status" value="2"/>
</dbReference>
<comment type="similarity">
    <text evidence="2">Belongs to the PBP/GOBP family.</text>
</comment>
<dbReference type="KEGG" id="gfs:119635135"/>
<gene>
    <name evidence="6 7 8" type="primary">LOC119635135</name>
</gene>
<dbReference type="GO" id="GO:0005615">
    <property type="term" value="C:extracellular space"/>
    <property type="evidence" value="ECO:0007669"/>
    <property type="project" value="TreeGrafter"/>
</dbReference>
<dbReference type="AlphaFoldDB" id="A0A8U0WLQ2"/>
<proteinExistence type="inferred from homology"/>